<dbReference type="STRING" id="45286.A0A0X8HU45"/>
<dbReference type="PANTHER" id="PTHR13228:SF3">
    <property type="entry name" value="CONSERVED OLIGOMERIC GOLGI COMPLEX SUBUNIT 5"/>
    <property type="match status" value="1"/>
</dbReference>
<dbReference type="InterPro" id="IPR049176">
    <property type="entry name" value="COG5_N"/>
</dbReference>
<evidence type="ECO:0000256" key="2">
    <source>
        <dbReference type="ARBA" id="ARBA00020974"/>
    </source>
</evidence>
<evidence type="ECO:0000256" key="3">
    <source>
        <dbReference type="ARBA" id="ARBA00023034"/>
    </source>
</evidence>
<name>A0A0X8HU45_9SACH</name>
<keyword evidence="4" id="KW-0472">Membrane</keyword>
<organism evidence="7 8">
    <name type="scientific">Eremothecium sinecaudum</name>
    <dbReference type="NCBI Taxonomy" id="45286"/>
    <lineage>
        <taxon>Eukaryota</taxon>
        <taxon>Fungi</taxon>
        <taxon>Dikarya</taxon>
        <taxon>Ascomycota</taxon>
        <taxon>Saccharomycotina</taxon>
        <taxon>Saccharomycetes</taxon>
        <taxon>Saccharomycetales</taxon>
        <taxon>Saccharomycetaceae</taxon>
        <taxon>Eremothecium</taxon>
    </lineage>
</organism>
<evidence type="ECO:0000256" key="1">
    <source>
        <dbReference type="ARBA" id="ARBA00004395"/>
    </source>
</evidence>
<dbReference type="GO" id="GO:0006891">
    <property type="term" value="P:intra-Golgi vesicle-mediated transport"/>
    <property type="evidence" value="ECO:0007669"/>
    <property type="project" value="InterPro"/>
</dbReference>
<evidence type="ECO:0000259" key="6">
    <source>
        <dbReference type="Pfam" id="PF20649"/>
    </source>
</evidence>
<dbReference type="RefSeq" id="XP_017988516.1">
    <property type="nucleotide sequence ID" value="XM_018133358.1"/>
</dbReference>
<dbReference type="AlphaFoldDB" id="A0A0X8HU45"/>
<evidence type="ECO:0000256" key="4">
    <source>
        <dbReference type="ARBA" id="ARBA00023136"/>
    </source>
</evidence>
<dbReference type="EMBL" id="CP014246">
    <property type="protein sequence ID" value="AMD21520.1"/>
    <property type="molecule type" value="Genomic_DNA"/>
</dbReference>
<evidence type="ECO:0000313" key="7">
    <source>
        <dbReference type="EMBL" id="AMD21520.1"/>
    </source>
</evidence>
<evidence type="ECO:0000313" key="8">
    <source>
        <dbReference type="Proteomes" id="UP000243052"/>
    </source>
</evidence>
<dbReference type="PANTHER" id="PTHR13228">
    <property type="entry name" value="CONSERVED OLIGOMERIC GOLGI COMPLEX COMPONENT 5"/>
    <property type="match status" value="1"/>
</dbReference>
<comment type="subcellular location">
    <subcellularLocation>
        <location evidence="1">Golgi apparatus membrane</location>
        <topology evidence="1">Peripheral membrane protein</topology>
    </subcellularLocation>
</comment>
<dbReference type="Pfam" id="PF10392">
    <property type="entry name" value="COG5_N"/>
    <property type="match status" value="1"/>
</dbReference>
<dbReference type="GO" id="GO:0017119">
    <property type="term" value="C:Golgi transport complex"/>
    <property type="evidence" value="ECO:0007669"/>
    <property type="project" value="InterPro"/>
</dbReference>
<accession>A0A0X8HU45</accession>
<dbReference type="GeneID" id="28724810"/>
<dbReference type="InterPro" id="IPR019465">
    <property type="entry name" value="Cog5"/>
</dbReference>
<evidence type="ECO:0000259" key="5">
    <source>
        <dbReference type="Pfam" id="PF10392"/>
    </source>
</evidence>
<keyword evidence="3" id="KW-0333">Golgi apparatus</keyword>
<dbReference type="OrthoDB" id="18786at2759"/>
<dbReference type="GO" id="GO:0000139">
    <property type="term" value="C:Golgi membrane"/>
    <property type="evidence" value="ECO:0007669"/>
    <property type="project" value="UniProtKB-SubCell"/>
</dbReference>
<dbReference type="Pfam" id="PF20649">
    <property type="entry name" value="COG5_C"/>
    <property type="match status" value="1"/>
</dbReference>
<gene>
    <name evidence="7" type="ORF">AW171_hschr63475</name>
</gene>
<feature type="domain" description="Conserved oligomeric Golgi complex subunit 5 N-terminal" evidence="5">
    <location>
        <begin position="11"/>
        <end position="144"/>
    </location>
</feature>
<proteinExistence type="predicted"/>
<protein>
    <recommendedName>
        <fullName evidence="2">Conserved oligomeric Golgi complex subunit 5</fullName>
    </recommendedName>
</protein>
<dbReference type="InterPro" id="IPR048485">
    <property type="entry name" value="COG5_helical"/>
</dbReference>
<sequence>MSAETEFEDFESLLEPNFNPTQYASELLRAINNDRNANDLDIITPLKKITYEIDEVNSRTEKILKESPIKVLEQLDKRNSAKDKVSSTLKPSLDYLSMSYERLNTEILKPYESALVLQSALGKIHETSALLRNALIYLHMAAQIEASTLEVDNPESMARLTALCSQLRMNIDQNPNLNSLNIIKKFENGVLKEKRLKLASHASQALIKLCASSRTIEHNADPIKSLALTLYINSPKEFSSTLDRIALAKIQVTNQVLAKTITSVRSLKIAMDDAAASGLLLLQLQGMLESVQLENSTLLQEYLSQKKYNSITTNYWVQVANAFQKQFEISYRRGGPVGKSLQANSQFIKQSITECMQKSASDESYKEYLNIMLSSVSILDNEKR</sequence>
<reference evidence="7 8" key="1">
    <citation type="submission" date="2016-01" db="EMBL/GenBank/DDBJ databases">
        <title>Genome sequence of the yeast Holleya sinecauda.</title>
        <authorList>
            <person name="Dietrich F.S."/>
        </authorList>
    </citation>
    <scope>NUCLEOTIDE SEQUENCE [LARGE SCALE GENOMIC DNA]</scope>
    <source>
        <strain evidence="7 8">ATCC 58844</strain>
    </source>
</reference>
<keyword evidence="8" id="KW-1185">Reference proteome</keyword>
<dbReference type="Proteomes" id="UP000243052">
    <property type="component" value="Chromosome vi"/>
</dbReference>
<feature type="domain" description="Conserved oligomeric Golgi complex subunit 5 helical" evidence="6">
    <location>
        <begin position="177"/>
        <end position="356"/>
    </location>
</feature>